<protein>
    <recommendedName>
        <fullName evidence="5">Lipoprotein</fullName>
    </recommendedName>
</protein>
<proteinExistence type="predicted"/>
<feature type="chain" id="PRO_5040954629" description="Lipoprotein" evidence="2">
    <location>
        <begin position="23"/>
        <end position="141"/>
    </location>
</feature>
<evidence type="ECO:0008006" key="5">
    <source>
        <dbReference type="Google" id="ProtNLM"/>
    </source>
</evidence>
<gene>
    <name evidence="3" type="ORF">HD597_011340</name>
</gene>
<accession>A0A9X2GUP7</accession>
<sequence length="141" mass="14459">MRPAALALATMLLAAGCGITTADTPTNAGTSEATAPPTDGGSYASPRDVVVKLKAAGIACDDYEPIAGATGAKDRGSCQQGNLVVSIYEREGDVQAQVEFEESLGIGVLLLTGRNWTVNHDDRATLDTARSVLGGTLVIKP</sequence>
<dbReference type="PROSITE" id="PS51257">
    <property type="entry name" value="PROKAR_LIPOPROTEIN"/>
    <property type="match status" value="1"/>
</dbReference>
<feature type="compositionally biased region" description="Polar residues" evidence="1">
    <location>
        <begin position="23"/>
        <end position="33"/>
    </location>
</feature>
<dbReference type="Proteomes" id="UP001139648">
    <property type="component" value="Unassembled WGS sequence"/>
</dbReference>
<dbReference type="EMBL" id="JAMZEB010000002">
    <property type="protein sequence ID" value="MCP2364320.1"/>
    <property type="molecule type" value="Genomic_DNA"/>
</dbReference>
<dbReference type="AlphaFoldDB" id="A0A9X2GUP7"/>
<evidence type="ECO:0000256" key="1">
    <source>
        <dbReference type="SAM" id="MobiDB-lite"/>
    </source>
</evidence>
<reference evidence="3" key="1">
    <citation type="submission" date="2022-06" db="EMBL/GenBank/DDBJ databases">
        <title>Sequencing the genomes of 1000 actinobacteria strains.</title>
        <authorList>
            <person name="Klenk H.-P."/>
        </authorList>
    </citation>
    <scope>NUCLEOTIDE SEQUENCE</scope>
    <source>
        <strain evidence="3">DSM 46694</strain>
    </source>
</reference>
<name>A0A9X2GUP7_9ACTN</name>
<evidence type="ECO:0000256" key="2">
    <source>
        <dbReference type="SAM" id="SignalP"/>
    </source>
</evidence>
<dbReference type="RefSeq" id="WP_253756677.1">
    <property type="nucleotide sequence ID" value="NZ_BAABKA010000012.1"/>
</dbReference>
<keyword evidence="2" id="KW-0732">Signal</keyword>
<keyword evidence="4" id="KW-1185">Reference proteome</keyword>
<evidence type="ECO:0000313" key="4">
    <source>
        <dbReference type="Proteomes" id="UP001139648"/>
    </source>
</evidence>
<feature type="region of interest" description="Disordered" evidence="1">
    <location>
        <begin position="23"/>
        <end position="44"/>
    </location>
</feature>
<organism evidence="3 4">
    <name type="scientific">Nonomuraea thailandensis</name>
    <dbReference type="NCBI Taxonomy" id="1188745"/>
    <lineage>
        <taxon>Bacteria</taxon>
        <taxon>Bacillati</taxon>
        <taxon>Actinomycetota</taxon>
        <taxon>Actinomycetes</taxon>
        <taxon>Streptosporangiales</taxon>
        <taxon>Streptosporangiaceae</taxon>
        <taxon>Nonomuraea</taxon>
    </lineage>
</organism>
<comment type="caution">
    <text evidence="3">The sequence shown here is derived from an EMBL/GenBank/DDBJ whole genome shotgun (WGS) entry which is preliminary data.</text>
</comment>
<evidence type="ECO:0000313" key="3">
    <source>
        <dbReference type="EMBL" id="MCP2364320.1"/>
    </source>
</evidence>
<feature type="signal peptide" evidence="2">
    <location>
        <begin position="1"/>
        <end position="22"/>
    </location>
</feature>